<comment type="caution">
    <text evidence="2">The sequence shown here is derived from an EMBL/GenBank/DDBJ whole genome shotgun (WGS) entry which is preliminary data.</text>
</comment>
<dbReference type="RefSeq" id="WP_308422139.1">
    <property type="nucleotide sequence ID" value="NZ_BMIR01000006.1"/>
</dbReference>
<dbReference type="Gene3D" id="3.10.180.10">
    <property type="entry name" value="2,3-Dihydroxybiphenyl 1,2-Dioxygenase, domain 1"/>
    <property type="match status" value="1"/>
</dbReference>
<sequence>MRHFFSEMLGMTEIAKPETLAKNGGVWFQCGEQQLHVGIQEPFKPATKAHPAFYIKNLDELRAHLIQNGIAITEDDRLPGATRFYVNDPFGNRIECLNWKS</sequence>
<reference evidence="2" key="1">
    <citation type="journal article" date="2014" name="Int. J. Syst. Evol. Microbiol.">
        <title>Complete genome sequence of Corynebacterium casei LMG S-19264T (=DSM 44701T), isolated from a smear-ripened cheese.</title>
        <authorList>
            <consortium name="US DOE Joint Genome Institute (JGI-PGF)"/>
            <person name="Walter F."/>
            <person name="Albersmeier A."/>
            <person name="Kalinowski J."/>
            <person name="Ruckert C."/>
        </authorList>
    </citation>
    <scope>NUCLEOTIDE SEQUENCE</scope>
    <source>
        <strain evidence="2">CGMCC 1.15371</strain>
    </source>
</reference>
<name>A0A8J2VMD8_9BACL</name>
<dbReference type="PROSITE" id="PS51819">
    <property type="entry name" value="VOC"/>
    <property type="match status" value="1"/>
</dbReference>
<feature type="domain" description="VOC" evidence="1">
    <location>
        <begin position="1"/>
        <end position="99"/>
    </location>
</feature>
<gene>
    <name evidence="2" type="ORF">GCM10011391_16290</name>
</gene>
<keyword evidence="3" id="KW-1185">Reference proteome</keyword>
<evidence type="ECO:0000259" key="1">
    <source>
        <dbReference type="PROSITE" id="PS51819"/>
    </source>
</evidence>
<reference evidence="2" key="2">
    <citation type="submission" date="2020-09" db="EMBL/GenBank/DDBJ databases">
        <authorList>
            <person name="Sun Q."/>
            <person name="Zhou Y."/>
        </authorList>
    </citation>
    <scope>NUCLEOTIDE SEQUENCE</scope>
    <source>
        <strain evidence="2">CGMCC 1.15371</strain>
    </source>
</reference>
<dbReference type="InterPro" id="IPR037523">
    <property type="entry name" value="VOC_core"/>
</dbReference>
<dbReference type="PANTHER" id="PTHR39175">
    <property type="entry name" value="FAMILY PROTEIN, PUTATIVE (AFU_ORTHOLOGUE AFUA_3G15060)-RELATED"/>
    <property type="match status" value="1"/>
</dbReference>
<dbReference type="InterPro" id="IPR029068">
    <property type="entry name" value="Glyas_Bleomycin-R_OHBP_Dase"/>
</dbReference>
<dbReference type="EMBL" id="BMIR01000006">
    <property type="protein sequence ID" value="GGE38247.1"/>
    <property type="molecule type" value="Genomic_DNA"/>
</dbReference>
<proteinExistence type="predicted"/>
<protein>
    <submittedName>
        <fullName evidence="2">Glyoxalase</fullName>
    </submittedName>
</protein>
<dbReference type="InterPro" id="IPR004360">
    <property type="entry name" value="Glyas_Fos-R_dOase_dom"/>
</dbReference>
<evidence type="ECO:0000313" key="2">
    <source>
        <dbReference type="EMBL" id="GGE38247.1"/>
    </source>
</evidence>
<accession>A0A8J2VMD8</accession>
<dbReference type="SUPFAM" id="SSF54593">
    <property type="entry name" value="Glyoxalase/Bleomycin resistance protein/Dihydroxybiphenyl dioxygenase"/>
    <property type="match status" value="1"/>
</dbReference>
<evidence type="ECO:0000313" key="3">
    <source>
        <dbReference type="Proteomes" id="UP000628775"/>
    </source>
</evidence>
<dbReference type="Pfam" id="PF00903">
    <property type="entry name" value="Glyoxalase"/>
    <property type="match status" value="1"/>
</dbReference>
<dbReference type="PANTHER" id="PTHR39175:SF1">
    <property type="entry name" value="FAMILY PROTEIN, PUTATIVE (AFU_ORTHOLOGUE AFUA_3G15060)-RELATED"/>
    <property type="match status" value="1"/>
</dbReference>
<organism evidence="2 3">
    <name type="scientific">Pullulanibacillus camelliae</name>
    <dbReference type="NCBI Taxonomy" id="1707096"/>
    <lineage>
        <taxon>Bacteria</taxon>
        <taxon>Bacillati</taxon>
        <taxon>Bacillota</taxon>
        <taxon>Bacilli</taxon>
        <taxon>Bacillales</taxon>
        <taxon>Sporolactobacillaceae</taxon>
        <taxon>Pullulanibacillus</taxon>
    </lineage>
</organism>
<dbReference type="AlphaFoldDB" id="A0A8J2VMD8"/>
<dbReference type="Proteomes" id="UP000628775">
    <property type="component" value="Unassembled WGS sequence"/>
</dbReference>